<feature type="non-terminal residue" evidence="1">
    <location>
        <position position="1"/>
    </location>
</feature>
<name>A0A392TJ26_9FABA</name>
<proteinExistence type="predicted"/>
<organism evidence="1 2">
    <name type="scientific">Trifolium medium</name>
    <dbReference type="NCBI Taxonomy" id="97028"/>
    <lineage>
        <taxon>Eukaryota</taxon>
        <taxon>Viridiplantae</taxon>
        <taxon>Streptophyta</taxon>
        <taxon>Embryophyta</taxon>
        <taxon>Tracheophyta</taxon>
        <taxon>Spermatophyta</taxon>
        <taxon>Magnoliopsida</taxon>
        <taxon>eudicotyledons</taxon>
        <taxon>Gunneridae</taxon>
        <taxon>Pentapetalae</taxon>
        <taxon>rosids</taxon>
        <taxon>fabids</taxon>
        <taxon>Fabales</taxon>
        <taxon>Fabaceae</taxon>
        <taxon>Papilionoideae</taxon>
        <taxon>50 kb inversion clade</taxon>
        <taxon>NPAAA clade</taxon>
        <taxon>Hologalegina</taxon>
        <taxon>IRL clade</taxon>
        <taxon>Trifolieae</taxon>
        <taxon>Trifolium</taxon>
    </lineage>
</organism>
<comment type="caution">
    <text evidence="1">The sequence shown here is derived from an EMBL/GenBank/DDBJ whole genome shotgun (WGS) entry which is preliminary data.</text>
</comment>
<evidence type="ECO:0000313" key="2">
    <source>
        <dbReference type="Proteomes" id="UP000265520"/>
    </source>
</evidence>
<protein>
    <submittedName>
        <fullName evidence="1">Uncharacterized protein</fullName>
    </submittedName>
</protein>
<dbReference type="EMBL" id="LXQA010591718">
    <property type="protein sequence ID" value="MCI60998.1"/>
    <property type="molecule type" value="Genomic_DNA"/>
</dbReference>
<sequence>TRARFVIRIAKPRLIITRRLMKKEEERWDEGNHTAEEEGNPMKVVAVVVKEELIGIVLSADCRVTVSSSARRMMGSV</sequence>
<reference evidence="1 2" key="1">
    <citation type="journal article" date="2018" name="Front. Plant Sci.">
        <title>Red Clover (Trifolium pratense) and Zigzag Clover (T. medium) - A Picture of Genomic Similarities and Differences.</title>
        <authorList>
            <person name="Dluhosova J."/>
            <person name="Istvanek J."/>
            <person name="Nedelnik J."/>
            <person name="Repkova J."/>
        </authorList>
    </citation>
    <scope>NUCLEOTIDE SEQUENCE [LARGE SCALE GENOMIC DNA]</scope>
    <source>
        <strain evidence="2">cv. 10/8</strain>
        <tissue evidence="1">Leaf</tissue>
    </source>
</reference>
<keyword evidence="2" id="KW-1185">Reference proteome</keyword>
<dbReference type="Proteomes" id="UP000265520">
    <property type="component" value="Unassembled WGS sequence"/>
</dbReference>
<dbReference type="AlphaFoldDB" id="A0A392TJ26"/>
<accession>A0A392TJ26</accession>
<evidence type="ECO:0000313" key="1">
    <source>
        <dbReference type="EMBL" id="MCI60998.1"/>
    </source>
</evidence>